<evidence type="ECO:0000313" key="5">
    <source>
        <dbReference type="Proteomes" id="UP000655225"/>
    </source>
</evidence>
<dbReference type="PANTHER" id="PTHR32282:SF33">
    <property type="entry name" value="PEPTIDOGLYCAN GLYCOSYLTRANSFERASE"/>
    <property type="match status" value="1"/>
</dbReference>
<dbReference type="AlphaFoldDB" id="A0A835A089"/>
<name>A0A835A089_TETSI</name>
<feature type="domain" description="Glycosyl transferase family 51" evidence="3">
    <location>
        <begin position="121"/>
        <end position="216"/>
    </location>
</feature>
<keyword evidence="2" id="KW-0812">Transmembrane</keyword>
<dbReference type="InterPro" id="IPR050396">
    <property type="entry name" value="Glycosyltr_51/Transpeptidase"/>
</dbReference>
<sequence length="512" mass="57178">MSSVHGVVSVHCMLLKKQQPSLWHRTNFFTAIYPIRSPNISFPFLPSKKPLTGGHGFVDRRVLSVHSWSSLKNHFTLETVLLFLLFLILLCLRLLFALLPPNFPQRWHALIAFSEAADAMASDYPWHLWQAVVASEDRRFFRHCGIDPVGIARAALSFSAGGGGSTITQQLVKNAFLKTERTFSRKTVEMALALLLERKMSKWKILNSYLSKVSYSLCILAGLRYDVSLGQRCKPGEKRGSATTDERFVVGHQCKTQQLFLLSAGDKIHDESEEEMLSLDNMTKARPFCHIGPSSGSMGGYLVRGIAELGDIRCRLHDDPSTLPSSCGKSFSTRLLSFATDFVSKHLTAKSKFSVFQIYWGHGIYGIESASSFYFGKHPSLLSLGESAMLAGIIPSPELRSPLRDPSSFPPKNSNFSLSERGKTFQARALRKMVEAGFLDIETALLIVDQPLYLRVNGPEYSNGLLHSLPFSRELVSSRFLAMRMTSGVYESGELFYMDYGPSAEQHDFFAS</sequence>
<keyword evidence="2" id="KW-1133">Transmembrane helix</keyword>
<gene>
    <name evidence="4" type="ORF">HHK36_004361</name>
</gene>
<dbReference type="OrthoDB" id="2017226at2759"/>
<dbReference type="EMBL" id="JABCRI010000002">
    <property type="protein sequence ID" value="KAF8411802.1"/>
    <property type="molecule type" value="Genomic_DNA"/>
</dbReference>
<dbReference type="PANTHER" id="PTHR32282">
    <property type="entry name" value="BINDING PROTEIN TRANSPEPTIDASE, PUTATIVE-RELATED"/>
    <property type="match status" value="1"/>
</dbReference>
<dbReference type="InterPro" id="IPR023346">
    <property type="entry name" value="Lysozyme-like_dom_sf"/>
</dbReference>
<accession>A0A835A089</accession>
<dbReference type="GO" id="GO:0008955">
    <property type="term" value="F:peptidoglycan glycosyltransferase activity"/>
    <property type="evidence" value="ECO:0007669"/>
    <property type="project" value="TreeGrafter"/>
</dbReference>
<evidence type="ECO:0000256" key="2">
    <source>
        <dbReference type="SAM" id="Phobius"/>
    </source>
</evidence>
<dbReference type="Gene3D" id="1.10.3810.10">
    <property type="entry name" value="Biosynthetic peptidoglycan transglycosylase-like"/>
    <property type="match status" value="2"/>
</dbReference>
<evidence type="ECO:0000313" key="4">
    <source>
        <dbReference type="EMBL" id="KAF8411802.1"/>
    </source>
</evidence>
<organism evidence="4 5">
    <name type="scientific">Tetracentron sinense</name>
    <name type="common">Spur-leaf</name>
    <dbReference type="NCBI Taxonomy" id="13715"/>
    <lineage>
        <taxon>Eukaryota</taxon>
        <taxon>Viridiplantae</taxon>
        <taxon>Streptophyta</taxon>
        <taxon>Embryophyta</taxon>
        <taxon>Tracheophyta</taxon>
        <taxon>Spermatophyta</taxon>
        <taxon>Magnoliopsida</taxon>
        <taxon>Trochodendrales</taxon>
        <taxon>Trochodendraceae</taxon>
        <taxon>Tetracentron</taxon>
    </lineage>
</organism>
<dbReference type="InterPro" id="IPR001264">
    <property type="entry name" value="Glyco_trans_51"/>
</dbReference>
<dbReference type="SUPFAM" id="SSF53955">
    <property type="entry name" value="Lysozyme-like"/>
    <property type="match status" value="2"/>
</dbReference>
<evidence type="ECO:0000256" key="1">
    <source>
        <dbReference type="ARBA" id="ARBA00022679"/>
    </source>
</evidence>
<dbReference type="InterPro" id="IPR036950">
    <property type="entry name" value="PBP_transglycosylase"/>
</dbReference>
<keyword evidence="1" id="KW-0808">Transferase</keyword>
<keyword evidence="5" id="KW-1185">Reference proteome</keyword>
<dbReference type="Proteomes" id="UP000655225">
    <property type="component" value="Unassembled WGS sequence"/>
</dbReference>
<keyword evidence="2" id="KW-0472">Membrane</keyword>
<proteinExistence type="predicted"/>
<feature type="transmembrane region" description="Helical" evidence="2">
    <location>
        <begin position="80"/>
        <end position="99"/>
    </location>
</feature>
<dbReference type="Pfam" id="PF00912">
    <property type="entry name" value="Transgly"/>
    <property type="match status" value="2"/>
</dbReference>
<protein>
    <recommendedName>
        <fullName evidence="3">Glycosyl transferase family 51 domain-containing protein</fullName>
    </recommendedName>
</protein>
<evidence type="ECO:0000259" key="3">
    <source>
        <dbReference type="Pfam" id="PF00912"/>
    </source>
</evidence>
<comment type="caution">
    <text evidence="4">The sequence shown here is derived from an EMBL/GenBank/DDBJ whole genome shotgun (WGS) entry which is preliminary data.</text>
</comment>
<feature type="domain" description="Glycosyl transferase family 51" evidence="3">
    <location>
        <begin position="357"/>
        <end position="408"/>
    </location>
</feature>
<reference evidence="4 5" key="1">
    <citation type="submission" date="2020-04" db="EMBL/GenBank/DDBJ databases">
        <title>Plant Genome Project.</title>
        <authorList>
            <person name="Zhang R.-G."/>
        </authorList>
    </citation>
    <scope>NUCLEOTIDE SEQUENCE [LARGE SCALE GENOMIC DNA]</scope>
    <source>
        <strain evidence="4">YNK0</strain>
        <tissue evidence="4">Leaf</tissue>
    </source>
</reference>